<dbReference type="Gene3D" id="1.20.5.170">
    <property type="match status" value="1"/>
</dbReference>
<evidence type="ECO:0000313" key="4">
    <source>
        <dbReference type="Proteomes" id="UP000287651"/>
    </source>
</evidence>
<reference evidence="3 4" key="1">
    <citation type="journal article" date="2014" name="Agronomy (Basel)">
        <title>A Draft Genome Sequence for Ensete ventricosum, the Drought-Tolerant Tree Against Hunger.</title>
        <authorList>
            <person name="Harrison J."/>
            <person name="Moore K.A."/>
            <person name="Paszkiewicz K."/>
            <person name="Jones T."/>
            <person name="Grant M."/>
            <person name="Ambacheew D."/>
            <person name="Muzemil S."/>
            <person name="Studholme D.J."/>
        </authorList>
    </citation>
    <scope>NUCLEOTIDE SEQUENCE [LARGE SCALE GENOMIC DNA]</scope>
</reference>
<feature type="domain" description="Calcium-transporting P-type ATPase N-terminal autoinhibitory" evidence="2">
    <location>
        <begin position="5"/>
        <end position="50"/>
    </location>
</feature>
<comment type="caution">
    <text evidence="3">The sequence shown here is derived from an EMBL/GenBank/DDBJ whole genome shotgun (WGS) entry which is preliminary data.</text>
</comment>
<dbReference type="EMBL" id="AMZH03006181">
    <property type="protein sequence ID" value="RRT64467.1"/>
    <property type="molecule type" value="Genomic_DNA"/>
</dbReference>
<dbReference type="AlphaFoldDB" id="A0A426ZKE7"/>
<protein>
    <recommendedName>
        <fullName evidence="2">Calcium-transporting P-type ATPase N-terminal autoinhibitory domain-containing protein</fullName>
    </recommendedName>
</protein>
<organism evidence="3 4">
    <name type="scientific">Ensete ventricosum</name>
    <name type="common">Abyssinian banana</name>
    <name type="synonym">Musa ensete</name>
    <dbReference type="NCBI Taxonomy" id="4639"/>
    <lineage>
        <taxon>Eukaryota</taxon>
        <taxon>Viridiplantae</taxon>
        <taxon>Streptophyta</taxon>
        <taxon>Embryophyta</taxon>
        <taxon>Tracheophyta</taxon>
        <taxon>Spermatophyta</taxon>
        <taxon>Magnoliopsida</taxon>
        <taxon>Liliopsida</taxon>
        <taxon>Zingiberales</taxon>
        <taxon>Musaceae</taxon>
        <taxon>Ensete</taxon>
    </lineage>
</organism>
<evidence type="ECO:0000256" key="1">
    <source>
        <dbReference type="SAM" id="MobiDB-lite"/>
    </source>
</evidence>
<proteinExistence type="predicted"/>
<sequence>MERFLKKNFEVAAKNPSEEAQRRWRRAVGAVVKNRRRRFRMVPDLDKRSEVDAKKRKIQVTARNPKKKKKGSPTTGLKS</sequence>
<feature type="compositionally biased region" description="Basic residues" evidence="1">
    <location>
        <begin position="54"/>
        <end position="71"/>
    </location>
</feature>
<name>A0A426ZKE7_ENSVE</name>
<gene>
    <name evidence="3" type="ORF">B296_00033765</name>
</gene>
<dbReference type="Proteomes" id="UP000287651">
    <property type="component" value="Unassembled WGS sequence"/>
</dbReference>
<dbReference type="Pfam" id="PF12515">
    <property type="entry name" value="CaATP_NAI"/>
    <property type="match status" value="1"/>
</dbReference>
<evidence type="ECO:0000259" key="2">
    <source>
        <dbReference type="Pfam" id="PF12515"/>
    </source>
</evidence>
<dbReference type="InterPro" id="IPR024750">
    <property type="entry name" value="Ca_ATPase_N_dom"/>
</dbReference>
<dbReference type="GO" id="GO:0005516">
    <property type="term" value="F:calmodulin binding"/>
    <property type="evidence" value="ECO:0007669"/>
    <property type="project" value="InterPro"/>
</dbReference>
<evidence type="ECO:0000313" key="3">
    <source>
        <dbReference type="EMBL" id="RRT64467.1"/>
    </source>
</evidence>
<accession>A0A426ZKE7</accession>
<feature type="region of interest" description="Disordered" evidence="1">
    <location>
        <begin position="48"/>
        <end position="79"/>
    </location>
</feature>